<keyword evidence="2" id="KW-1003">Cell membrane</keyword>
<evidence type="ECO:0000259" key="8">
    <source>
        <dbReference type="Pfam" id="PF13567"/>
    </source>
</evidence>
<evidence type="ECO:0000256" key="6">
    <source>
        <dbReference type="SAM" id="Phobius"/>
    </source>
</evidence>
<keyword evidence="5 6" id="KW-0472">Membrane</keyword>
<dbReference type="NCBIfam" id="TIGR00360">
    <property type="entry name" value="ComEC_N-term"/>
    <property type="match status" value="1"/>
</dbReference>
<organism evidence="9 10">
    <name type="scientific">Pedobacter terrae</name>
    <dbReference type="NCBI Taxonomy" id="405671"/>
    <lineage>
        <taxon>Bacteria</taxon>
        <taxon>Pseudomonadati</taxon>
        <taxon>Bacteroidota</taxon>
        <taxon>Sphingobacteriia</taxon>
        <taxon>Sphingobacteriales</taxon>
        <taxon>Sphingobacteriaceae</taxon>
        <taxon>Pedobacter</taxon>
    </lineage>
</organism>
<dbReference type="InterPro" id="IPR052159">
    <property type="entry name" value="Competence_DNA_uptake"/>
</dbReference>
<evidence type="ECO:0000259" key="7">
    <source>
        <dbReference type="Pfam" id="PF03772"/>
    </source>
</evidence>
<dbReference type="Pfam" id="PF03772">
    <property type="entry name" value="Competence"/>
    <property type="match status" value="1"/>
</dbReference>
<dbReference type="InterPro" id="IPR004477">
    <property type="entry name" value="ComEC_N"/>
</dbReference>
<dbReference type="Pfam" id="PF13567">
    <property type="entry name" value="DUF4131"/>
    <property type="match status" value="1"/>
</dbReference>
<feature type="transmembrane region" description="Helical" evidence="6">
    <location>
        <begin position="507"/>
        <end position="524"/>
    </location>
</feature>
<feature type="transmembrane region" description="Helical" evidence="6">
    <location>
        <begin position="261"/>
        <end position="285"/>
    </location>
</feature>
<feature type="transmembrane region" description="Helical" evidence="6">
    <location>
        <begin position="481"/>
        <end position="501"/>
    </location>
</feature>
<dbReference type="EMBL" id="FNCH01000001">
    <property type="protein sequence ID" value="SDF70869.1"/>
    <property type="molecule type" value="Genomic_DNA"/>
</dbReference>
<evidence type="ECO:0000313" key="10">
    <source>
        <dbReference type="Proteomes" id="UP000199643"/>
    </source>
</evidence>
<accession>A0A1G7NC10</accession>
<feature type="transmembrane region" description="Helical" evidence="6">
    <location>
        <begin position="422"/>
        <end position="444"/>
    </location>
</feature>
<dbReference type="AlphaFoldDB" id="A0A1G7NC10"/>
<feature type="transmembrane region" description="Helical" evidence="6">
    <location>
        <begin position="64"/>
        <end position="84"/>
    </location>
</feature>
<dbReference type="Proteomes" id="UP000199643">
    <property type="component" value="Unassembled WGS sequence"/>
</dbReference>
<reference evidence="10" key="1">
    <citation type="submission" date="2016-10" db="EMBL/GenBank/DDBJ databases">
        <authorList>
            <person name="Varghese N."/>
            <person name="Submissions S."/>
        </authorList>
    </citation>
    <scope>NUCLEOTIDE SEQUENCE [LARGE SCALE GENOMIC DNA]</scope>
    <source>
        <strain evidence="10">DSM 17933</strain>
    </source>
</reference>
<feature type="transmembrane region" description="Helical" evidence="6">
    <location>
        <begin position="354"/>
        <end position="374"/>
    </location>
</feature>
<feature type="transmembrane region" description="Helical" evidence="6">
    <location>
        <begin position="31"/>
        <end position="52"/>
    </location>
</feature>
<feature type="transmembrane region" description="Helical" evidence="6">
    <location>
        <begin position="7"/>
        <end position="25"/>
    </location>
</feature>
<comment type="subcellular location">
    <subcellularLocation>
        <location evidence="1">Cell membrane</location>
        <topology evidence="1">Multi-pass membrane protein</topology>
    </subcellularLocation>
</comment>
<dbReference type="PANTHER" id="PTHR30619:SF1">
    <property type="entry name" value="RECOMBINATION PROTEIN 2"/>
    <property type="match status" value="1"/>
</dbReference>
<evidence type="ECO:0000256" key="5">
    <source>
        <dbReference type="ARBA" id="ARBA00023136"/>
    </source>
</evidence>
<keyword evidence="10" id="KW-1185">Reference proteome</keyword>
<feature type="transmembrane region" description="Helical" evidence="6">
    <location>
        <begin position="394"/>
        <end position="415"/>
    </location>
</feature>
<dbReference type="RefSeq" id="WP_090496243.1">
    <property type="nucleotide sequence ID" value="NZ_FNCH01000001.1"/>
</dbReference>
<feature type="transmembrane region" description="Helical" evidence="6">
    <location>
        <begin position="292"/>
        <end position="309"/>
    </location>
</feature>
<dbReference type="InterPro" id="IPR025405">
    <property type="entry name" value="DUF4131"/>
</dbReference>
<keyword evidence="3 6" id="KW-0812">Transmembrane</keyword>
<evidence type="ECO:0000256" key="1">
    <source>
        <dbReference type="ARBA" id="ARBA00004651"/>
    </source>
</evidence>
<protein>
    <submittedName>
        <fullName evidence="9">Competence protein ComEC</fullName>
    </submittedName>
</protein>
<evidence type="ECO:0000313" key="9">
    <source>
        <dbReference type="EMBL" id="SDF70869.1"/>
    </source>
</evidence>
<feature type="transmembrane region" description="Helical" evidence="6">
    <location>
        <begin position="450"/>
        <end position="469"/>
    </location>
</feature>
<sequence length="695" mass="80002">MFKTEYIFVRILFPFILGICIFYFFPALAYIQWLTITLSVILLILLFLNITYKKFNIYRYKGSIGILTYTLFFNLGSLFCLLNNESLNQNYFAKTRCDYLKVWVNNEPQQNGNILRFKANVVAGYQKDKQINLSGQILLTVRLDSLKPIKLKYGDEMMISVRYTAVEPPYNPAEFDFKAWLASQNIYHQGFIDQNHIVNTKNNIGNPLIKMALNIREKQVTKYRSLIKSDEAFAVASTLILGYRADLSKETLSAYSKTGTIHALSVSGAHVAIIYVVLDFMLFFLNKNRTLKIVKLLLICTLIWGYALLTGLSPSVVRSAIMISILITAKVLSKKTNSYNTLAFSAFCQLVYNPFLIWDVGFQLSYLAVFGLIYLQPKIYRLFYIEHNWIDKLWSFTSMSLAAQTVTFPLSIYYFHQFPLYFLFANLFITIPLILMMYLGIGVLIPSFGFLAPIFEWIINFTNAVLNWIANLPYASVSSIWVNEPEFILLSFSLGMFIYALTKFNKALLFSALFLFICYHLLILRDDLKAFHQRKIIFFSLRKNYAAAFINGKEAVLVSDLTTEDKNYTFSVEPALSQLQVDKIHLISLKKDTVLGHFASKNNQIVFFHYKILLADENLNNKKINGKATFSSIWLSGNTKINLAKIQPDIKYKAAIIDATNKDYLIQILKKEIENNNLDVHILKKNKAYLVQLSR</sequence>
<dbReference type="PANTHER" id="PTHR30619">
    <property type="entry name" value="DNA INTERNALIZATION/COMPETENCE PROTEIN COMEC/REC2"/>
    <property type="match status" value="1"/>
</dbReference>
<proteinExistence type="predicted"/>
<feature type="domain" description="DUF4131" evidence="8">
    <location>
        <begin position="31"/>
        <end position="196"/>
    </location>
</feature>
<evidence type="ECO:0000256" key="2">
    <source>
        <dbReference type="ARBA" id="ARBA00022475"/>
    </source>
</evidence>
<name>A0A1G7NC10_9SPHI</name>
<evidence type="ECO:0000256" key="3">
    <source>
        <dbReference type="ARBA" id="ARBA00022692"/>
    </source>
</evidence>
<feature type="domain" description="ComEC/Rec2-related protein" evidence="7">
    <location>
        <begin position="239"/>
        <end position="501"/>
    </location>
</feature>
<dbReference type="OrthoDB" id="9761531at2"/>
<gene>
    <name evidence="9" type="ORF">SAMN05421827_101272</name>
</gene>
<dbReference type="STRING" id="405671.SAMN05421827_101272"/>
<keyword evidence="4 6" id="KW-1133">Transmembrane helix</keyword>
<evidence type="ECO:0000256" key="4">
    <source>
        <dbReference type="ARBA" id="ARBA00022989"/>
    </source>
</evidence>
<dbReference type="GO" id="GO:0005886">
    <property type="term" value="C:plasma membrane"/>
    <property type="evidence" value="ECO:0007669"/>
    <property type="project" value="UniProtKB-SubCell"/>
</dbReference>